<accession>A0ABP6LME6</accession>
<gene>
    <name evidence="2" type="ORF">GCM10010448_30590</name>
</gene>
<comment type="caution">
    <text evidence="2">The sequence shown here is derived from an EMBL/GenBank/DDBJ whole genome shotgun (WGS) entry which is preliminary data.</text>
</comment>
<keyword evidence="3" id="KW-1185">Reference proteome</keyword>
<evidence type="ECO:0000313" key="3">
    <source>
        <dbReference type="Proteomes" id="UP001501532"/>
    </source>
</evidence>
<organism evidence="2 3">
    <name type="scientific">Streptomyces glomeratus</name>
    <dbReference type="NCBI Taxonomy" id="284452"/>
    <lineage>
        <taxon>Bacteria</taxon>
        <taxon>Bacillati</taxon>
        <taxon>Actinomycetota</taxon>
        <taxon>Actinomycetes</taxon>
        <taxon>Kitasatosporales</taxon>
        <taxon>Streptomycetaceae</taxon>
        <taxon>Streptomyces</taxon>
    </lineage>
</organism>
<dbReference type="Proteomes" id="UP001501532">
    <property type="component" value="Unassembled WGS sequence"/>
</dbReference>
<proteinExistence type="predicted"/>
<sequence length="74" mass="7710">MASGEACRGKAARPTIVPQRTPRLLPRGGPDASAGRVRTENLSSAPFAGGRRRNPKDLSGTAAPAPRECRVCSP</sequence>
<protein>
    <submittedName>
        <fullName evidence="2">Uncharacterized protein</fullName>
    </submittedName>
</protein>
<evidence type="ECO:0000313" key="2">
    <source>
        <dbReference type="EMBL" id="GAA3045577.1"/>
    </source>
</evidence>
<name>A0ABP6LME6_9ACTN</name>
<dbReference type="EMBL" id="BAAAUF010000020">
    <property type="protein sequence ID" value="GAA3045577.1"/>
    <property type="molecule type" value="Genomic_DNA"/>
</dbReference>
<reference evidence="3" key="1">
    <citation type="journal article" date="2019" name="Int. J. Syst. Evol. Microbiol.">
        <title>The Global Catalogue of Microorganisms (GCM) 10K type strain sequencing project: providing services to taxonomists for standard genome sequencing and annotation.</title>
        <authorList>
            <consortium name="The Broad Institute Genomics Platform"/>
            <consortium name="The Broad Institute Genome Sequencing Center for Infectious Disease"/>
            <person name="Wu L."/>
            <person name="Ma J."/>
        </authorList>
    </citation>
    <scope>NUCLEOTIDE SEQUENCE [LARGE SCALE GENOMIC DNA]</scope>
    <source>
        <strain evidence="3">JCM 9091</strain>
    </source>
</reference>
<evidence type="ECO:0000256" key="1">
    <source>
        <dbReference type="SAM" id="MobiDB-lite"/>
    </source>
</evidence>
<feature type="region of interest" description="Disordered" evidence="1">
    <location>
        <begin position="1"/>
        <end position="74"/>
    </location>
</feature>